<feature type="domain" description="Fungal lipase-type" evidence="5">
    <location>
        <begin position="127"/>
        <end position="295"/>
    </location>
</feature>
<dbReference type="Proteomes" id="UP000018144">
    <property type="component" value="Unassembled WGS sequence"/>
</dbReference>
<gene>
    <name evidence="6" type="ORF">PCON_06495</name>
</gene>
<keyword evidence="7" id="KW-1185">Reference proteome</keyword>
<evidence type="ECO:0000313" key="7">
    <source>
        <dbReference type="Proteomes" id="UP000018144"/>
    </source>
</evidence>
<evidence type="ECO:0000256" key="3">
    <source>
        <dbReference type="SAM" id="MobiDB-lite"/>
    </source>
</evidence>
<sequence length="371" mass="39908">MRLPSLLLLAATALAADQHAFSHSQDRSPSPPSASPPVAGASSTPSPRPTISPTLFSHLTSLSELVDITYCLSPPPFPAGLYSPFECLSFCSLYPSLRLLTTFHTGLALTDTTGYLALDPPNRRILLAFRGTYSLAGAVADLTVTPQAYLPYGGSDCKNCTVHAGFLSSWMEAAKVVVPEIEGVLRRGEYQGWMVQVVGHSLGGAIAALAGLEGRARGWDVRVVTFGEPKVGNGEFAGYLDGVFNVSRTDASMGQKTTPSETREGKMEEMGFKGTEMPIYIRVTHAGDPVPMLPPAWGYAHHAGEVFIAKRALPVSREDVRICEGAEDKECSIGEGMGLWTAVDRHRDYFHRMGVCVPLEMGGWYQGDGEL</sequence>
<feature type="compositionally biased region" description="Low complexity" evidence="3">
    <location>
        <begin position="36"/>
        <end position="49"/>
    </location>
</feature>
<evidence type="ECO:0000259" key="5">
    <source>
        <dbReference type="Pfam" id="PF01764"/>
    </source>
</evidence>
<dbReference type="InterPro" id="IPR051299">
    <property type="entry name" value="AB_hydrolase_lip/est"/>
</dbReference>
<dbReference type="InterPro" id="IPR029058">
    <property type="entry name" value="AB_hydrolase_fold"/>
</dbReference>
<keyword evidence="2" id="KW-0378">Hydrolase</keyword>
<protein>
    <submittedName>
        <fullName evidence="6">Similar to Feruloyl esterase A acc. no. Q9P979</fullName>
    </submittedName>
</protein>
<dbReference type="InterPro" id="IPR002921">
    <property type="entry name" value="Fungal_lipase-type"/>
</dbReference>
<evidence type="ECO:0000313" key="6">
    <source>
        <dbReference type="EMBL" id="CCX06908.1"/>
    </source>
</evidence>
<dbReference type="EMBL" id="HF935323">
    <property type="protein sequence ID" value="CCX06908.1"/>
    <property type="molecule type" value="Genomic_DNA"/>
</dbReference>
<evidence type="ECO:0000256" key="1">
    <source>
        <dbReference type="ARBA" id="ARBA00022729"/>
    </source>
</evidence>
<dbReference type="OrthoDB" id="438440at2759"/>
<dbReference type="CDD" id="cd00519">
    <property type="entry name" value="Lipase_3"/>
    <property type="match status" value="1"/>
</dbReference>
<reference evidence="6 7" key="1">
    <citation type="journal article" date="2013" name="PLoS Genet.">
        <title>The genome and development-dependent transcriptomes of Pyronema confluens: a window into fungal evolution.</title>
        <authorList>
            <person name="Traeger S."/>
            <person name="Altegoer F."/>
            <person name="Freitag M."/>
            <person name="Gabaldon T."/>
            <person name="Kempken F."/>
            <person name="Kumar A."/>
            <person name="Marcet-Houben M."/>
            <person name="Poggeler S."/>
            <person name="Stajich J.E."/>
            <person name="Nowrousian M."/>
        </authorList>
    </citation>
    <scope>NUCLEOTIDE SEQUENCE [LARGE SCALE GENOMIC DNA]</scope>
    <source>
        <strain evidence="7">CBS 100304</strain>
        <tissue evidence="6">Vegetative mycelium</tissue>
    </source>
</reference>
<dbReference type="SUPFAM" id="SSF53474">
    <property type="entry name" value="alpha/beta-Hydrolases"/>
    <property type="match status" value="1"/>
</dbReference>
<dbReference type="GO" id="GO:0006629">
    <property type="term" value="P:lipid metabolic process"/>
    <property type="evidence" value="ECO:0007669"/>
    <property type="project" value="InterPro"/>
</dbReference>
<dbReference type="Gene3D" id="3.40.50.1820">
    <property type="entry name" value="alpha/beta hydrolase"/>
    <property type="match status" value="1"/>
</dbReference>
<proteinExistence type="predicted"/>
<feature type="region of interest" description="Disordered" evidence="3">
    <location>
        <begin position="21"/>
        <end position="49"/>
    </location>
</feature>
<dbReference type="PANTHER" id="PTHR46640">
    <property type="entry name" value="TRIACYLGLYCEROL LIPASE, PUTATIVE (AFU_ORTHOLOGUE AFUA_6G06510)-RELATED"/>
    <property type="match status" value="1"/>
</dbReference>
<name>U4L3M0_PYROM</name>
<feature type="chain" id="PRO_5012949260" evidence="4">
    <location>
        <begin position="16"/>
        <end position="371"/>
    </location>
</feature>
<dbReference type="AlphaFoldDB" id="U4L3M0"/>
<dbReference type="GO" id="GO:0016787">
    <property type="term" value="F:hydrolase activity"/>
    <property type="evidence" value="ECO:0007669"/>
    <property type="project" value="UniProtKB-KW"/>
</dbReference>
<keyword evidence="1 4" id="KW-0732">Signal</keyword>
<dbReference type="PANTHER" id="PTHR46640:SF1">
    <property type="entry name" value="FUNGAL LIPASE-LIKE DOMAIN-CONTAINING PROTEIN-RELATED"/>
    <property type="match status" value="1"/>
</dbReference>
<evidence type="ECO:0000256" key="2">
    <source>
        <dbReference type="ARBA" id="ARBA00022801"/>
    </source>
</evidence>
<feature type="signal peptide" evidence="4">
    <location>
        <begin position="1"/>
        <end position="15"/>
    </location>
</feature>
<organism evidence="6 7">
    <name type="scientific">Pyronema omphalodes (strain CBS 100304)</name>
    <name type="common">Pyronema confluens</name>
    <dbReference type="NCBI Taxonomy" id="1076935"/>
    <lineage>
        <taxon>Eukaryota</taxon>
        <taxon>Fungi</taxon>
        <taxon>Dikarya</taxon>
        <taxon>Ascomycota</taxon>
        <taxon>Pezizomycotina</taxon>
        <taxon>Pezizomycetes</taxon>
        <taxon>Pezizales</taxon>
        <taxon>Pyronemataceae</taxon>
        <taxon>Pyronema</taxon>
    </lineage>
</organism>
<dbReference type="Pfam" id="PF01764">
    <property type="entry name" value="Lipase_3"/>
    <property type="match status" value="1"/>
</dbReference>
<evidence type="ECO:0000256" key="4">
    <source>
        <dbReference type="SAM" id="SignalP"/>
    </source>
</evidence>
<dbReference type="STRING" id="1076935.U4L3M0"/>
<dbReference type="OMA" id="HAGEVYI"/>
<accession>U4L3M0</accession>
<dbReference type="eggNOG" id="KOG4569">
    <property type="taxonomic scope" value="Eukaryota"/>
</dbReference>